<name>A0AAW2VYZ4_9LAMI</name>
<reference evidence="4" key="1">
    <citation type="submission" date="2020-06" db="EMBL/GenBank/DDBJ databases">
        <authorList>
            <person name="Li T."/>
            <person name="Hu X."/>
            <person name="Zhang T."/>
            <person name="Song X."/>
            <person name="Zhang H."/>
            <person name="Dai N."/>
            <person name="Sheng W."/>
            <person name="Hou X."/>
            <person name="Wei L."/>
        </authorList>
    </citation>
    <scope>NUCLEOTIDE SEQUENCE</scope>
    <source>
        <strain evidence="4">KEN1</strain>
        <tissue evidence="4">Leaf</tissue>
    </source>
</reference>
<sequence>MTEKNHCDSDLESSGMVFVSSPLNGDNYLVWNKAMWFALGSRMKLSFIDGRSARPPEGSPDLDEWTRKDYMAITWILNNVPKMIVDAFMYVTSARSLWLELEAIYDKSCTCAAHKSMVTRKASHQLMQFLMGLSSRDANVRSQILVIDPMPDVTKAFAMLLNVEKELQTMELNSKAPNVKPFSMIMAFYTNALVPALHNKKVAEHKHRHLLAVAQALLFQASLPERFEGDCDPTLPSCCLIPLVPQSVDDSYAPTSSPNTVPLSLTSTFAPLSSLPDVFPASSRNNSYVLATSEPGPEPPRRSAREPRSYKEAAPSKEWKELKDDWTVDRYKARLATKGYTHVKGVDYVESFSPVAKAVIVRLLLDVSVARNWEIHQLDVNNAFHHGRLDEEIFMTPSEGYRVAEGSSCHDHCLFTKGSNNEFIALVYVDDVSHGSLLPDPEPYRRLVGRFLYLGFTRPDIYYGVQQLSQFLLHPCDGHWASTLHLVRFLKSTPHTGLFFPSSSSSLELRAYCNIDSGSCLDTRRSIFGFCILLGSALVSLKSKK</sequence>
<comment type="caution">
    <text evidence="4">The sequence shown here is derived from an EMBL/GenBank/DDBJ whole genome shotgun (WGS) entry which is preliminary data.</text>
</comment>
<dbReference type="InterPro" id="IPR043502">
    <property type="entry name" value="DNA/RNA_pol_sf"/>
</dbReference>
<protein>
    <submittedName>
        <fullName evidence="4">Retrovirus-related Pol polyprotein from transposon RE2</fullName>
    </submittedName>
</protein>
<gene>
    <name evidence="4" type="ORF">Slati_2658800</name>
</gene>
<dbReference type="Pfam" id="PF14244">
    <property type="entry name" value="Retrotran_gag_3"/>
    <property type="match status" value="1"/>
</dbReference>
<reference evidence="4" key="2">
    <citation type="journal article" date="2024" name="Plant">
        <title>Genomic evolution and insights into agronomic trait innovations of Sesamum species.</title>
        <authorList>
            <person name="Miao H."/>
            <person name="Wang L."/>
            <person name="Qu L."/>
            <person name="Liu H."/>
            <person name="Sun Y."/>
            <person name="Le M."/>
            <person name="Wang Q."/>
            <person name="Wei S."/>
            <person name="Zheng Y."/>
            <person name="Lin W."/>
            <person name="Duan Y."/>
            <person name="Cao H."/>
            <person name="Xiong S."/>
            <person name="Wang X."/>
            <person name="Wei L."/>
            <person name="Li C."/>
            <person name="Ma Q."/>
            <person name="Ju M."/>
            <person name="Zhao R."/>
            <person name="Li G."/>
            <person name="Mu C."/>
            <person name="Tian Q."/>
            <person name="Mei H."/>
            <person name="Zhang T."/>
            <person name="Gao T."/>
            <person name="Zhang H."/>
        </authorList>
    </citation>
    <scope>NUCLEOTIDE SEQUENCE</scope>
    <source>
        <strain evidence="4">KEN1</strain>
    </source>
</reference>
<proteinExistence type="predicted"/>
<dbReference type="AlphaFoldDB" id="A0AAW2VYZ4"/>
<evidence type="ECO:0000259" key="2">
    <source>
        <dbReference type="Pfam" id="PF07727"/>
    </source>
</evidence>
<dbReference type="PANTHER" id="PTHR11439">
    <property type="entry name" value="GAG-POL-RELATED RETROTRANSPOSON"/>
    <property type="match status" value="1"/>
</dbReference>
<feature type="domain" description="Reverse transcriptase Ty1/copia-type" evidence="2">
    <location>
        <begin position="319"/>
        <end position="404"/>
    </location>
</feature>
<evidence type="ECO:0000313" key="4">
    <source>
        <dbReference type="EMBL" id="KAL0433245.1"/>
    </source>
</evidence>
<evidence type="ECO:0000256" key="1">
    <source>
        <dbReference type="SAM" id="MobiDB-lite"/>
    </source>
</evidence>
<organism evidence="4">
    <name type="scientific">Sesamum latifolium</name>
    <dbReference type="NCBI Taxonomy" id="2727402"/>
    <lineage>
        <taxon>Eukaryota</taxon>
        <taxon>Viridiplantae</taxon>
        <taxon>Streptophyta</taxon>
        <taxon>Embryophyta</taxon>
        <taxon>Tracheophyta</taxon>
        <taxon>Spermatophyta</taxon>
        <taxon>Magnoliopsida</taxon>
        <taxon>eudicotyledons</taxon>
        <taxon>Gunneridae</taxon>
        <taxon>Pentapetalae</taxon>
        <taxon>asterids</taxon>
        <taxon>lamiids</taxon>
        <taxon>Lamiales</taxon>
        <taxon>Pedaliaceae</taxon>
        <taxon>Sesamum</taxon>
    </lineage>
</organism>
<dbReference type="Pfam" id="PF07727">
    <property type="entry name" value="RVT_2"/>
    <property type="match status" value="1"/>
</dbReference>
<accession>A0AAW2VYZ4</accession>
<dbReference type="InterPro" id="IPR029472">
    <property type="entry name" value="Copia-like_N"/>
</dbReference>
<feature type="compositionally biased region" description="Basic and acidic residues" evidence="1">
    <location>
        <begin position="299"/>
        <end position="316"/>
    </location>
</feature>
<feature type="region of interest" description="Disordered" evidence="1">
    <location>
        <begin position="289"/>
        <end position="316"/>
    </location>
</feature>
<dbReference type="SUPFAM" id="SSF56672">
    <property type="entry name" value="DNA/RNA polymerases"/>
    <property type="match status" value="1"/>
</dbReference>
<feature type="domain" description="Retrotransposon Copia-like N-terminal" evidence="3">
    <location>
        <begin position="12"/>
        <end position="55"/>
    </location>
</feature>
<dbReference type="InterPro" id="IPR013103">
    <property type="entry name" value="RVT_2"/>
</dbReference>
<dbReference type="EMBL" id="JACGWN010000009">
    <property type="protein sequence ID" value="KAL0433245.1"/>
    <property type="molecule type" value="Genomic_DNA"/>
</dbReference>
<evidence type="ECO:0000259" key="3">
    <source>
        <dbReference type="Pfam" id="PF14244"/>
    </source>
</evidence>
<dbReference type="PANTHER" id="PTHR11439:SF465">
    <property type="entry name" value="REVERSE TRANSCRIPTASE TY1_COPIA-TYPE DOMAIN-CONTAINING PROTEIN"/>
    <property type="match status" value="1"/>
</dbReference>